<reference evidence="1" key="2">
    <citation type="submission" date="2020-09" db="EMBL/GenBank/DDBJ databases">
        <authorList>
            <person name="Sun Q."/>
            <person name="Zhou Y."/>
        </authorList>
    </citation>
    <scope>NUCLEOTIDE SEQUENCE</scope>
    <source>
        <strain evidence="1">CGMCC 1.7086</strain>
    </source>
</reference>
<keyword evidence="2" id="KW-1185">Reference proteome</keyword>
<accession>A0A917YRU8</accession>
<protein>
    <submittedName>
        <fullName evidence="1">Uncharacterized protein</fullName>
    </submittedName>
</protein>
<organism evidence="1 2">
    <name type="scientific">Bowmanella pacifica</name>
    <dbReference type="NCBI Taxonomy" id="502051"/>
    <lineage>
        <taxon>Bacteria</taxon>
        <taxon>Pseudomonadati</taxon>
        <taxon>Pseudomonadota</taxon>
        <taxon>Gammaproteobacteria</taxon>
        <taxon>Alteromonadales</taxon>
        <taxon>Alteromonadaceae</taxon>
        <taxon>Bowmanella</taxon>
    </lineage>
</organism>
<gene>
    <name evidence="1" type="ORF">GCM10010982_03790</name>
</gene>
<proteinExistence type="predicted"/>
<sequence length="81" mass="9069">MAGKCIRLPSKPARHSLSHFPVVVGWDIAKSLLVKKPQSGTSAPNYLHVERSKLLMSLNKHIVLFKAFRIDAGLKKHDLLQ</sequence>
<comment type="caution">
    <text evidence="1">The sequence shown here is derived from an EMBL/GenBank/DDBJ whole genome shotgun (WGS) entry which is preliminary data.</text>
</comment>
<dbReference type="AlphaFoldDB" id="A0A917YRU8"/>
<evidence type="ECO:0000313" key="2">
    <source>
        <dbReference type="Proteomes" id="UP000606935"/>
    </source>
</evidence>
<dbReference type="EMBL" id="BMLS01000001">
    <property type="protein sequence ID" value="GGO64425.1"/>
    <property type="molecule type" value="Genomic_DNA"/>
</dbReference>
<name>A0A917YRU8_9ALTE</name>
<reference evidence="1" key="1">
    <citation type="journal article" date="2014" name="Int. J. Syst. Evol. Microbiol.">
        <title>Complete genome sequence of Corynebacterium casei LMG S-19264T (=DSM 44701T), isolated from a smear-ripened cheese.</title>
        <authorList>
            <consortium name="US DOE Joint Genome Institute (JGI-PGF)"/>
            <person name="Walter F."/>
            <person name="Albersmeier A."/>
            <person name="Kalinowski J."/>
            <person name="Ruckert C."/>
        </authorList>
    </citation>
    <scope>NUCLEOTIDE SEQUENCE</scope>
    <source>
        <strain evidence="1">CGMCC 1.7086</strain>
    </source>
</reference>
<evidence type="ECO:0000313" key="1">
    <source>
        <dbReference type="EMBL" id="GGO64425.1"/>
    </source>
</evidence>
<dbReference type="Proteomes" id="UP000606935">
    <property type="component" value="Unassembled WGS sequence"/>
</dbReference>